<name>A0ABR7I7E8_9FIRM</name>
<dbReference type="Proteomes" id="UP000621540">
    <property type="component" value="Unassembled WGS sequence"/>
</dbReference>
<organism evidence="1 2">
    <name type="scientific">Roseburia yibonii</name>
    <dbReference type="NCBI Taxonomy" id="2763063"/>
    <lineage>
        <taxon>Bacteria</taxon>
        <taxon>Bacillati</taxon>
        <taxon>Bacillota</taxon>
        <taxon>Clostridia</taxon>
        <taxon>Lachnospirales</taxon>
        <taxon>Lachnospiraceae</taxon>
        <taxon>Roseburia</taxon>
    </lineage>
</organism>
<evidence type="ECO:0000313" key="2">
    <source>
        <dbReference type="Proteomes" id="UP000621540"/>
    </source>
</evidence>
<protein>
    <submittedName>
        <fullName evidence="1">DUF3791 domain-containing protein</fullName>
    </submittedName>
</protein>
<keyword evidence="2" id="KW-1185">Reference proteome</keyword>
<evidence type="ECO:0000313" key="1">
    <source>
        <dbReference type="EMBL" id="MBC5752832.1"/>
    </source>
</evidence>
<reference evidence="1 2" key="1">
    <citation type="submission" date="2020-08" db="EMBL/GenBank/DDBJ databases">
        <title>Genome public.</title>
        <authorList>
            <person name="Liu C."/>
            <person name="Sun Q."/>
        </authorList>
    </citation>
    <scope>NUCLEOTIDE SEQUENCE [LARGE SCALE GENOMIC DNA]</scope>
    <source>
        <strain evidence="1 2">BX0805</strain>
    </source>
</reference>
<sequence>MCRKKELSFSIFVLYSLADKWKMTPTEVYKILNKTGILDDYVIGCYDVLHTQGKEYLVEDITEFAREKGVNV</sequence>
<gene>
    <name evidence="1" type="ORF">H8Z76_02120</name>
</gene>
<proteinExistence type="predicted"/>
<dbReference type="EMBL" id="JACOQH010000001">
    <property type="protein sequence ID" value="MBC5752832.1"/>
    <property type="molecule type" value="Genomic_DNA"/>
</dbReference>
<dbReference type="Pfam" id="PF12668">
    <property type="entry name" value="DUF3791"/>
    <property type="match status" value="1"/>
</dbReference>
<dbReference type="InterPro" id="IPR024269">
    <property type="entry name" value="DUF3791"/>
</dbReference>
<comment type="caution">
    <text evidence="1">The sequence shown here is derived from an EMBL/GenBank/DDBJ whole genome shotgun (WGS) entry which is preliminary data.</text>
</comment>
<accession>A0ABR7I7E8</accession>